<evidence type="ECO:0000313" key="2">
    <source>
        <dbReference type="EMBL" id="KAK6632736.1"/>
    </source>
</evidence>
<comment type="caution">
    <text evidence="2">The sequence shown here is derived from an EMBL/GenBank/DDBJ whole genome shotgun (WGS) entry which is preliminary data.</text>
</comment>
<gene>
    <name evidence="2" type="ORF">RUM43_013506</name>
</gene>
<sequence length="169" mass="18535">MGQKPIMPITKLVKEPYESEQPNLSKLAAKFLNRKLVFYYFPYRISNYLPVHFMETAYGVGDAITGKVTSVINGVEETIESTFDKITGSVGAAEEKVKSEMKALEGGVKSMFDGSNEDKMTDSIKPEDIDELLSALPEGEEEAMEAAKAAAEEAVEKAVEEVAEEEANN</sequence>
<accession>A0AAN8NY16</accession>
<reference evidence="2 3" key="1">
    <citation type="submission" date="2023-10" db="EMBL/GenBank/DDBJ databases">
        <title>Genomes of two closely related lineages of the louse Polyplax serrata with different host specificities.</title>
        <authorList>
            <person name="Martinu J."/>
            <person name="Tarabai H."/>
            <person name="Stefka J."/>
            <person name="Hypsa V."/>
        </authorList>
    </citation>
    <scope>NUCLEOTIDE SEQUENCE [LARGE SCALE GENOMIC DNA]</scope>
    <source>
        <strain evidence="2">HR10_N</strain>
    </source>
</reference>
<dbReference type="EMBL" id="JAWJWE010000007">
    <property type="protein sequence ID" value="KAK6632736.1"/>
    <property type="molecule type" value="Genomic_DNA"/>
</dbReference>
<feature type="coiled-coil region" evidence="1">
    <location>
        <begin position="141"/>
        <end position="168"/>
    </location>
</feature>
<evidence type="ECO:0000313" key="3">
    <source>
        <dbReference type="Proteomes" id="UP001372834"/>
    </source>
</evidence>
<dbReference type="AlphaFoldDB" id="A0AAN8NY16"/>
<dbReference type="Gene3D" id="1.20.120.20">
    <property type="entry name" value="Apolipoprotein"/>
    <property type="match status" value="1"/>
</dbReference>
<organism evidence="2 3">
    <name type="scientific">Polyplax serrata</name>
    <name type="common">Common mouse louse</name>
    <dbReference type="NCBI Taxonomy" id="468196"/>
    <lineage>
        <taxon>Eukaryota</taxon>
        <taxon>Metazoa</taxon>
        <taxon>Ecdysozoa</taxon>
        <taxon>Arthropoda</taxon>
        <taxon>Hexapoda</taxon>
        <taxon>Insecta</taxon>
        <taxon>Pterygota</taxon>
        <taxon>Neoptera</taxon>
        <taxon>Paraneoptera</taxon>
        <taxon>Psocodea</taxon>
        <taxon>Troctomorpha</taxon>
        <taxon>Phthiraptera</taxon>
        <taxon>Anoplura</taxon>
        <taxon>Polyplacidae</taxon>
        <taxon>Polyplax</taxon>
    </lineage>
</organism>
<protein>
    <submittedName>
        <fullName evidence="2">Uncharacterized protein</fullName>
    </submittedName>
</protein>
<dbReference type="Proteomes" id="UP001372834">
    <property type="component" value="Unassembled WGS sequence"/>
</dbReference>
<keyword evidence="1" id="KW-0175">Coiled coil</keyword>
<evidence type="ECO:0000256" key="1">
    <source>
        <dbReference type="SAM" id="Coils"/>
    </source>
</evidence>
<name>A0AAN8NY16_POLSC</name>
<proteinExistence type="predicted"/>